<reference evidence="2" key="1">
    <citation type="submission" date="2020-06" db="EMBL/GenBank/DDBJ databases">
        <title>Draft genome of Bugula neritina, a colonial animal packing powerful symbionts and potential medicines.</title>
        <authorList>
            <person name="Rayko M."/>
        </authorList>
    </citation>
    <scope>NUCLEOTIDE SEQUENCE [LARGE SCALE GENOMIC DNA]</scope>
    <source>
        <strain evidence="2">Kwan_BN1</strain>
    </source>
</reference>
<comment type="caution">
    <text evidence="2">The sequence shown here is derived from an EMBL/GenBank/DDBJ whole genome shotgun (WGS) entry which is preliminary data.</text>
</comment>
<protein>
    <submittedName>
        <fullName evidence="2">CCNI</fullName>
    </submittedName>
</protein>
<sequence>MATPLHFLQVCHAYLLLEKPDLLDSVPQMTASRQLAFLTHKAHMCLASAESCQWSPSMIAVSLISLELEQFRSDWFPLTLSLLHFIQNLNYSELIGCKEAFSNHLLLSVQNTQQLTAQSCRQQKRVRHHTTSNSSKRKMVGPSPLEQDDIYASIKGLYGEISDDLADPAIVAAAIISED</sequence>
<dbReference type="Proteomes" id="UP000593567">
    <property type="component" value="Unassembled WGS sequence"/>
</dbReference>
<accession>A0A7J7K8P3</accession>
<proteinExistence type="predicted"/>
<feature type="region of interest" description="Disordered" evidence="1">
    <location>
        <begin position="121"/>
        <end position="142"/>
    </location>
</feature>
<keyword evidence="3" id="KW-1185">Reference proteome</keyword>
<dbReference type="EMBL" id="VXIV02001036">
    <property type="protein sequence ID" value="KAF6034603.1"/>
    <property type="molecule type" value="Genomic_DNA"/>
</dbReference>
<dbReference type="AlphaFoldDB" id="A0A7J7K8P3"/>
<dbReference type="OrthoDB" id="769138at2759"/>
<organism evidence="2 3">
    <name type="scientific">Bugula neritina</name>
    <name type="common">Brown bryozoan</name>
    <name type="synonym">Sertularia neritina</name>
    <dbReference type="NCBI Taxonomy" id="10212"/>
    <lineage>
        <taxon>Eukaryota</taxon>
        <taxon>Metazoa</taxon>
        <taxon>Spiralia</taxon>
        <taxon>Lophotrochozoa</taxon>
        <taxon>Bryozoa</taxon>
        <taxon>Gymnolaemata</taxon>
        <taxon>Cheilostomatida</taxon>
        <taxon>Flustrina</taxon>
        <taxon>Buguloidea</taxon>
        <taxon>Bugulidae</taxon>
        <taxon>Bugula</taxon>
    </lineage>
</organism>
<name>A0A7J7K8P3_BUGNE</name>
<gene>
    <name evidence="2" type="ORF">EB796_007089</name>
</gene>
<evidence type="ECO:0000256" key="1">
    <source>
        <dbReference type="SAM" id="MobiDB-lite"/>
    </source>
</evidence>
<evidence type="ECO:0000313" key="2">
    <source>
        <dbReference type="EMBL" id="KAF6034603.1"/>
    </source>
</evidence>
<feature type="compositionally biased region" description="Basic residues" evidence="1">
    <location>
        <begin position="122"/>
        <end position="139"/>
    </location>
</feature>
<evidence type="ECO:0000313" key="3">
    <source>
        <dbReference type="Proteomes" id="UP000593567"/>
    </source>
</evidence>